<evidence type="ECO:0000256" key="1">
    <source>
        <dbReference type="SAM" id="Phobius"/>
    </source>
</evidence>
<evidence type="ECO:0000313" key="3">
    <source>
        <dbReference type="Proteomes" id="UP000525389"/>
    </source>
</evidence>
<dbReference type="EMBL" id="JACHFN010000006">
    <property type="protein sequence ID" value="MBB5234399.1"/>
    <property type="molecule type" value="Genomic_DNA"/>
</dbReference>
<proteinExistence type="predicted"/>
<feature type="transmembrane region" description="Helical" evidence="1">
    <location>
        <begin position="40"/>
        <end position="58"/>
    </location>
</feature>
<evidence type="ECO:0000313" key="2">
    <source>
        <dbReference type="EMBL" id="MBB5234399.1"/>
    </source>
</evidence>
<reference evidence="2 3" key="1">
    <citation type="submission" date="2020-08" db="EMBL/GenBank/DDBJ databases">
        <title>Genomic Encyclopedia of Type Strains, Phase IV (KMG-IV): sequencing the most valuable type-strain genomes for metagenomic binning, comparative biology and taxonomic classification.</title>
        <authorList>
            <person name="Goeker M."/>
        </authorList>
    </citation>
    <scope>NUCLEOTIDE SEQUENCE [LARGE SCALE GENOMIC DNA]</scope>
    <source>
        <strain evidence="2 3">DSM 101791</strain>
    </source>
</reference>
<gene>
    <name evidence="2" type="ORF">HNQ09_001837</name>
</gene>
<accession>A0A7W8GF04</accession>
<keyword evidence="1" id="KW-1133">Transmembrane helix</keyword>
<dbReference type="Proteomes" id="UP000525389">
    <property type="component" value="Unassembled WGS sequence"/>
</dbReference>
<keyword evidence="1" id="KW-0472">Membrane</keyword>
<protein>
    <submittedName>
        <fullName evidence="2">Uncharacterized protein</fullName>
    </submittedName>
</protein>
<keyword evidence="3" id="KW-1185">Reference proteome</keyword>
<keyword evidence="1" id="KW-0812">Transmembrane</keyword>
<name>A0A7W8GF04_9DEIO</name>
<comment type="caution">
    <text evidence="2">The sequence shown here is derived from an EMBL/GenBank/DDBJ whole genome shotgun (WGS) entry which is preliminary data.</text>
</comment>
<sequence>MLGLGALLLVLPPLAGIALGMIPFDGQITTDFYVVERFPSPVLWMVLGSLLVLLGLRWKRP</sequence>
<dbReference type="RefSeq" id="WP_184028181.1">
    <property type="nucleotide sequence ID" value="NZ_JACHFN010000006.1"/>
</dbReference>
<dbReference type="AlphaFoldDB" id="A0A7W8GF04"/>
<organism evidence="2 3">
    <name type="scientific">Deinococcus budaensis</name>
    <dbReference type="NCBI Taxonomy" id="1665626"/>
    <lineage>
        <taxon>Bacteria</taxon>
        <taxon>Thermotogati</taxon>
        <taxon>Deinococcota</taxon>
        <taxon>Deinococci</taxon>
        <taxon>Deinococcales</taxon>
        <taxon>Deinococcaceae</taxon>
        <taxon>Deinococcus</taxon>
    </lineage>
</organism>